<dbReference type="Proteomes" id="UP000670776">
    <property type="component" value="Unassembled WGS sequence"/>
</dbReference>
<comment type="function">
    <text evidence="1">Alpha-L-fucosidase is responsible for hydrolyzing the alpha-1,6-linked fucose joined to the reducing-end N-acetylglucosamine of the carbohydrate moieties of glycoproteins.</text>
</comment>
<dbReference type="Pfam" id="PF01120">
    <property type="entry name" value="Alpha_L_fucos"/>
    <property type="match status" value="1"/>
</dbReference>
<sequence>MNKILLKLKTLFLLIILLQVSCNNKDKEINNIDYITTTSGKQDFGKTDVSAYTPEIRDNMQKLYEDKFGLFVHFGPYAQLEGMWKGEEITGEWIMKRAFIPIKEYEKEAAAKFKPNNFNAQEWVSIAEDAGMKFMVVTAKHHDGFAMYDSENPYNLKDYSGFGRDILKELSEACEDRDMNLGFYYSQSQDWHEEGAYGNTWDFPKDMPQEKFDAYFNEKAIPQVKELTQNYGDIFMVWFDTPVRMLDAQCEALMDVIKTNQPGALVNSRLGNGYGHFDVSIDNGKTPSVSTDSWLPDLKIPWQTHESVTVGGWGYTKFGGEHDRSAEYTDFIYNLCRIVGNGGVYLLNVGPRPDGTIPPSQVNSLKAIGDWLKVNGESIYGADPSPLKFPPFAITSKPNKVYLHVKDFNNNEVELKGILSKISNAYCLSDTEKTPLTFRQEGANLKVTVPQSLQAPKVTVVVLEMKDINARVIDETLQQEADGSIKLPVEKCEYEIRRISYNYEEKVTHRWGENTKQGLVWTVNVTQPGIFKIVSEDNSDSELQYELKTLDDAQILNAKGELGVLKRKTHVQTIEIANKGIQKIYVHPVVRTTKSSEFKFKGLELIRID</sequence>
<protein>
    <recommendedName>
        <fullName evidence="3">alpha-L-fucosidase</fullName>
        <ecNumber evidence="3">3.2.1.51</ecNumber>
    </recommendedName>
</protein>
<dbReference type="PANTHER" id="PTHR10030">
    <property type="entry name" value="ALPHA-L-FUCOSIDASE"/>
    <property type="match status" value="1"/>
</dbReference>
<evidence type="ECO:0000256" key="6">
    <source>
        <dbReference type="ARBA" id="ARBA00023295"/>
    </source>
</evidence>
<reference evidence="9 10" key="1">
    <citation type="submission" date="2021-04" db="EMBL/GenBank/DDBJ databases">
        <title>Mariniflexile gromovii gen. nov., sp. nov., a gliding bacterium isolated from the sea urchin Strongylocentrotus intermedius.</title>
        <authorList>
            <person name="Ko S."/>
            <person name="Le V."/>
            <person name="Ahn C.-Y."/>
            <person name="Oh H.-M."/>
        </authorList>
    </citation>
    <scope>NUCLEOTIDE SEQUENCE [LARGE SCALE GENOMIC DNA]</scope>
    <source>
        <strain evidence="9 10">KCTC 12570</strain>
    </source>
</reference>
<keyword evidence="6" id="KW-0326">Glycosidase</keyword>
<dbReference type="SUPFAM" id="SSF51445">
    <property type="entry name" value="(Trans)glycosidases"/>
    <property type="match status" value="1"/>
</dbReference>
<feature type="chain" id="PRO_5045835575" description="alpha-L-fucosidase" evidence="7">
    <location>
        <begin position="25"/>
        <end position="609"/>
    </location>
</feature>
<evidence type="ECO:0000256" key="7">
    <source>
        <dbReference type="SAM" id="SignalP"/>
    </source>
</evidence>
<gene>
    <name evidence="9" type="ORF">J8H85_16470</name>
</gene>
<dbReference type="InterPro" id="IPR017853">
    <property type="entry name" value="GH"/>
</dbReference>
<accession>A0ABS4BXW5</accession>
<evidence type="ECO:0000313" key="9">
    <source>
        <dbReference type="EMBL" id="MBP0905430.1"/>
    </source>
</evidence>
<dbReference type="PANTHER" id="PTHR10030:SF37">
    <property type="entry name" value="ALPHA-L-FUCOSIDASE-RELATED"/>
    <property type="match status" value="1"/>
</dbReference>
<feature type="domain" description="Glycoside hydrolase family 29 N-terminal" evidence="8">
    <location>
        <begin position="59"/>
        <end position="377"/>
    </location>
</feature>
<evidence type="ECO:0000256" key="3">
    <source>
        <dbReference type="ARBA" id="ARBA00012662"/>
    </source>
</evidence>
<dbReference type="InterPro" id="IPR000933">
    <property type="entry name" value="Glyco_hydro_29"/>
</dbReference>
<evidence type="ECO:0000313" key="10">
    <source>
        <dbReference type="Proteomes" id="UP000670776"/>
    </source>
</evidence>
<keyword evidence="10" id="KW-1185">Reference proteome</keyword>
<evidence type="ECO:0000256" key="1">
    <source>
        <dbReference type="ARBA" id="ARBA00004071"/>
    </source>
</evidence>
<dbReference type="InterPro" id="IPR016286">
    <property type="entry name" value="FUC_metazoa-typ"/>
</dbReference>
<feature type="signal peptide" evidence="7">
    <location>
        <begin position="1"/>
        <end position="24"/>
    </location>
</feature>
<comment type="similarity">
    <text evidence="2">Belongs to the glycosyl hydrolase 29 family.</text>
</comment>
<dbReference type="Gene3D" id="3.20.20.80">
    <property type="entry name" value="Glycosidases"/>
    <property type="match status" value="1"/>
</dbReference>
<proteinExistence type="inferred from homology"/>
<dbReference type="EC" id="3.2.1.51" evidence="3"/>
<dbReference type="SMART" id="SM00812">
    <property type="entry name" value="Alpha_L_fucos"/>
    <property type="match status" value="1"/>
</dbReference>
<dbReference type="RefSeq" id="WP_209656447.1">
    <property type="nucleotide sequence ID" value="NZ_JAGJCB010000022.1"/>
</dbReference>
<name>A0ABS4BXW5_9FLAO</name>
<evidence type="ECO:0000256" key="4">
    <source>
        <dbReference type="ARBA" id="ARBA00022729"/>
    </source>
</evidence>
<dbReference type="EMBL" id="JAGJCB010000022">
    <property type="protein sequence ID" value="MBP0905430.1"/>
    <property type="molecule type" value="Genomic_DNA"/>
</dbReference>
<evidence type="ECO:0000256" key="2">
    <source>
        <dbReference type="ARBA" id="ARBA00007951"/>
    </source>
</evidence>
<organism evidence="9 10">
    <name type="scientific">Mariniflexile gromovii</name>
    <dbReference type="NCBI Taxonomy" id="362523"/>
    <lineage>
        <taxon>Bacteria</taxon>
        <taxon>Pseudomonadati</taxon>
        <taxon>Bacteroidota</taxon>
        <taxon>Flavobacteriia</taxon>
        <taxon>Flavobacteriales</taxon>
        <taxon>Flavobacteriaceae</taxon>
        <taxon>Mariniflexile</taxon>
    </lineage>
</organism>
<dbReference type="InterPro" id="IPR057739">
    <property type="entry name" value="Glyco_hydro_29_N"/>
</dbReference>
<comment type="caution">
    <text evidence="9">The sequence shown here is derived from an EMBL/GenBank/DDBJ whole genome shotgun (WGS) entry which is preliminary data.</text>
</comment>
<evidence type="ECO:0000256" key="5">
    <source>
        <dbReference type="ARBA" id="ARBA00022801"/>
    </source>
</evidence>
<evidence type="ECO:0000259" key="8">
    <source>
        <dbReference type="Pfam" id="PF01120"/>
    </source>
</evidence>
<keyword evidence="4 7" id="KW-0732">Signal</keyword>
<dbReference type="PRINTS" id="PR00741">
    <property type="entry name" value="GLHYDRLASE29"/>
</dbReference>
<keyword evidence="5" id="KW-0378">Hydrolase</keyword>